<dbReference type="EMBL" id="JRUE01000188">
    <property type="protein sequence ID" value="KXZ67458.1"/>
    <property type="molecule type" value="Genomic_DNA"/>
</dbReference>
<proteinExistence type="predicted"/>
<name>A0A150HMR3_9GAMM</name>
<feature type="domain" description="DUF6791" evidence="2">
    <location>
        <begin position="11"/>
        <end position="160"/>
    </location>
</feature>
<dbReference type="PATRIC" id="fig|52133.18.peg.2237"/>
<dbReference type="Gene3D" id="3.40.50.720">
    <property type="entry name" value="NAD(P)-binding Rossmann-like Domain"/>
    <property type="match status" value="1"/>
</dbReference>
<dbReference type="GO" id="GO:0008641">
    <property type="term" value="F:ubiquitin-like modifier activating enzyme activity"/>
    <property type="evidence" value="ECO:0007669"/>
    <property type="project" value="InterPro"/>
</dbReference>
<gene>
    <name evidence="3" type="ORF">AVENLUH5627_02160</name>
</gene>
<evidence type="ECO:0000259" key="1">
    <source>
        <dbReference type="Pfam" id="PF00899"/>
    </source>
</evidence>
<protein>
    <submittedName>
        <fullName evidence="3">Uncharacterized protein</fullName>
    </submittedName>
</protein>
<dbReference type="InterPro" id="IPR000594">
    <property type="entry name" value="ThiF_NAD_FAD-bd"/>
</dbReference>
<reference evidence="3 4" key="1">
    <citation type="journal article" date="2016" name="Sci. Rep.">
        <title>Genomic and phenotypic characterization of the species Acinetobacter venetianus.</title>
        <authorList>
            <person name="Fondi M."/>
            <person name="Maida I."/>
            <person name="Perrin E."/>
            <person name="Orlandini V."/>
            <person name="La Torre L."/>
            <person name="Bosi E."/>
            <person name="Negroni A."/>
            <person name="Zanaroli G."/>
            <person name="Fava F."/>
            <person name="Decorosi F."/>
            <person name="Giovannetti L."/>
            <person name="Viti C."/>
            <person name="Vaneechoutte M."/>
            <person name="Dijkshoorn L."/>
            <person name="Fani R."/>
        </authorList>
    </citation>
    <scope>NUCLEOTIDE SEQUENCE [LARGE SCALE GENOMIC DNA]</scope>
    <source>
        <strain evidence="3 4">LUH5627</strain>
    </source>
</reference>
<dbReference type="InterPro" id="IPR035985">
    <property type="entry name" value="Ubiquitin-activating_enz"/>
</dbReference>
<dbReference type="Proteomes" id="UP000075680">
    <property type="component" value="Unassembled WGS sequence"/>
</dbReference>
<dbReference type="SUPFAM" id="SSF69572">
    <property type="entry name" value="Activating enzymes of the ubiquitin-like proteins"/>
    <property type="match status" value="1"/>
</dbReference>
<sequence length="270" mass="30565">MSIKQTVLNPSVQRLIEEGFEIDIQRQHLLVHSIPYLNQSREVKLATLVCPFVENGEIETQPQDHTMYFKGEYPHDATGKEMSEVVNSERKVTLFDDFNVDYYLSNKPNGQSFTNFYDKVVHYHTLFVSQARVVDANADGRTGVVHGQRDERSIFCYPDTASSRVGITAITQKLEDSRIGIVGVGGTGSFILDLLAKTPVQEIHLFDADSFEPHNAFRAPGAASLEQLQAFPKKVEYFREIYSAMRGGVFTHDYFLDEQNVHELDVILAK</sequence>
<dbReference type="Pfam" id="PF20590">
    <property type="entry name" value="DUF6791"/>
    <property type="match status" value="1"/>
</dbReference>
<dbReference type="InterPro" id="IPR046741">
    <property type="entry name" value="DUF6791"/>
</dbReference>
<evidence type="ECO:0000313" key="3">
    <source>
        <dbReference type="EMBL" id="KXZ67458.1"/>
    </source>
</evidence>
<dbReference type="RefSeq" id="WP_061519047.1">
    <property type="nucleotide sequence ID" value="NZ_JRUE01000188.1"/>
</dbReference>
<dbReference type="Pfam" id="PF00899">
    <property type="entry name" value="ThiF"/>
    <property type="match status" value="1"/>
</dbReference>
<dbReference type="NCBIfam" id="NF004804">
    <property type="entry name" value="PRK06153.1-3"/>
    <property type="match status" value="1"/>
</dbReference>
<comment type="caution">
    <text evidence="3">The sequence shown here is derived from an EMBL/GenBank/DDBJ whole genome shotgun (WGS) entry which is preliminary data.</text>
</comment>
<evidence type="ECO:0000313" key="4">
    <source>
        <dbReference type="Proteomes" id="UP000075680"/>
    </source>
</evidence>
<feature type="domain" description="THIF-type NAD/FAD binding fold" evidence="1">
    <location>
        <begin position="171"/>
        <end position="223"/>
    </location>
</feature>
<accession>A0A150HMR3</accession>
<organism evidence="3 4">
    <name type="scientific">Acinetobacter venetianus</name>
    <dbReference type="NCBI Taxonomy" id="52133"/>
    <lineage>
        <taxon>Bacteria</taxon>
        <taxon>Pseudomonadati</taxon>
        <taxon>Pseudomonadota</taxon>
        <taxon>Gammaproteobacteria</taxon>
        <taxon>Moraxellales</taxon>
        <taxon>Moraxellaceae</taxon>
        <taxon>Acinetobacter</taxon>
    </lineage>
</organism>
<evidence type="ECO:0000259" key="2">
    <source>
        <dbReference type="Pfam" id="PF20590"/>
    </source>
</evidence>
<dbReference type="AlphaFoldDB" id="A0A150HMR3"/>